<feature type="transmembrane region" description="Helical" evidence="11">
    <location>
        <begin position="184"/>
        <end position="210"/>
    </location>
</feature>
<dbReference type="GO" id="GO:0016887">
    <property type="term" value="F:ATP hydrolysis activity"/>
    <property type="evidence" value="ECO:0007669"/>
    <property type="project" value="InterPro"/>
</dbReference>
<evidence type="ECO:0000256" key="10">
    <source>
        <dbReference type="ARBA" id="ARBA00023136"/>
    </source>
</evidence>
<feature type="transmembrane region" description="Helical" evidence="11">
    <location>
        <begin position="402"/>
        <end position="425"/>
    </location>
</feature>
<dbReference type="Pfam" id="PF04945">
    <property type="entry name" value="YHS"/>
    <property type="match status" value="1"/>
</dbReference>
<sequence length="773" mass="81602">MDQATDPICGMQVDTETALSLTEDGTTHYFCSAGCRDRFAKQHATDQQSDEHSCCHDKPQQRDAATQGNNTRLYTCPMHPEIEQVGPGSCPKCGMDLEPKTVSAEEEEDGTADDMSRRFWVGVALSVPLLILTMGPMVGLRMDPWLSATAAGWLQLTLASPVVLWCGWPLLVRGWQSIVHRSPNMFTLIAIGTLTAFAFSLVAVMLPSLIPAAFYEHDRPPLYFEAAAVIITLVLLGQVLELRARKRTSGAIRELMQLAPKTAHRVTDGGEQDVPLDQIQVGDSLRVRPGEKTPVDGVVREGESTVDEAMLTGEPLPVEKRLGDKVSAGTLNQTGTLLIEAQQVGAGTVLGRIVDMVAAAQRSRAPIQRLVDVVAAWFVPAVIVAALVAFGVWAIIGPEPRLAHALLAAVSVLIIACPCALGLATPMSIMVGIGRGARDGVLIKDAQVLETMEKVDTIIVDKTGTLTEGRPRVVDVVTVESSSKDELLALAAAAEGASEHPLARAIVDAAGERNLQIDEASDFQSTTGGGIEAKVGGRLVLVGKHDYLANSSVPIPQSITERSTELQSTGRTVVYVAADKNLLGVIAIADPIKETTPDTIKKLHKLGLNLVMLTGDAQATAQAVANELGIDDFKAGVSPEDKHDFVQQLRQQGKIVAMAGDGINDAPALAAADVGIAMGTGSDVAIESAGVTLVGGDLSGVVKAASLSRATMSNIRQNLFFAFGYNAIGIPIAAGVLYPAFGWLLSPMIAAAAMSLSSVSVIGNALRLRSVKL</sequence>
<dbReference type="InterPro" id="IPR011017">
    <property type="entry name" value="TRASH_dom"/>
</dbReference>
<feature type="domain" description="TRASH" evidence="13">
    <location>
        <begin position="6"/>
        <end position="43"/>
    </location>
</feature>
<feature type="transmembrane region" description="Helical" evidence="11">
    <location>
        <begin position="150"/>
        <end position="172"/>
    </location>
</feature>
<dbReference type="SUPFAM" id="SSF81665">
    <property type="entry name" value="Calcium ATPase, transmembrane domain M"/>
    <property type="match status" value="1"/>
</dbReference>
<comment type="subcellular location">
    <subcellularLocation>
        <location evidence="1">Cell membrane</location>
        <topology evidence="1">Multi-pass membrane protein</topology>
    </subcellularLocation>
</comment>
<evidence type="ECO:0000256" key="11">
    <source>
        <dbReference type="RuleBase" id="RU362081"/>
    </source>
</evidence>
<feature type="transmembrane region" description="Helical" evidence="11">
    <location>
        <begin position="222"/>
        <end position="240"/>
    </location>
</feature>
<keyword evidence="6 11" id="KW-0547">Nucleotide-binding</keyword>
<dbReference type="Proteomes" id="UP000323917">
    <property type="component" value="Chromosome"/>
</dbReference>
<feature type="compositionally biased region" description="Basic and acidic residues" evidence="12">
    <location>
        <begin position="50"/>
        <end position="61"/>
    </location>
</feature>
<evidence type="ECO:0000256" key="3">
    <source>
        <dbReference type="ARBA" id="ARBA00022475"/>
    </source>
</evidence>
<evidence type="ECO:0000256" key="9">
    <source>
        <dbReference type="ARBA" id="ARBA00022989"/>
    </source>
</evidence>
<feature type="region of interest" description="Disordered" evidence="12">
    <location>
        <begin position="50"/>
        <end position="69"/>
    </location>
</feature>
<dbReference type="InterPro" id="IPR007029">
    <property type="entry name" value="YHS_dom"/>
</dbReference>
<dbReference type="InterPro" id="IPR023298">
    <property type="entry name" value="ATPase_P-typ_TM_dom_sf"/>
</dbReference>
<dbReference type="FunFam" id="2.70.150.10:FF:000020">
    <property type="entry name" value="Copper-exporting P-type ATPase A"/>
    <property type="match status" value="1"/>
</dbReference>
<keyword evidence="7 11" id="KW-0067">ATP-binding</keyword>
<dbReference type="PRINTS" id="PR00119">
    <property type="entry name" value="CATATPASE"/>
</dbReference>
<dbReference type="InterPro" id="IPR001757">
    <property type="entry name" value="P_typ_ATPase"/>
</dbReference>
<dbReference type="InterPro" id="IPR023214">
    <property type="entry name" value="HAD_sf"/>
</dbReference>
<feature type="transmembrane region" description="Helical" evidence="11">
    <location>
        <begin position="370"/>
        <end position="396"/>
    </location>
</feature>
<dbReference type="NCBIfam" id="TIGR01511">
    <property type="entry name" value="ATPase-IB1_Cu"/>
    <property type="match status" value="1"/>
</dbReference>
<protein>
    <submittedName>
        <fullName evidence="14">Silver exporting P-type ATPase</fullName>
    </submittedName>
</protein>
<dbReference type="SMART" id="SM00746">
    <property type="entry name" value="TRASH"/>
    <property type="match status" value="1"/>
</dbReference>
<dbReference type="NCBIfam" id="TIGR01494">
    <property type="entry name" value="ATPase_P-type"/>
    <property type="match status" value="1"/>
</dbReference>
<dbReference type="PANTHER" id="PTHR43520:SF8">
    <property type="entry name" value="P-TYPE CU(+) TRANSPORTER"/>
    <property type="match status" value="1"/>
</dbReference>
<dbReference type="OrthoDB" id="211392at2"/>
<dbReference type="AlphaFoldDB" id="A0A5B9QKV4"/>
<evidence type="ECO:0000256" key="7">
    <source>
        <dbReference type="ARBA" id="ARBA00022840"/>
    </source>
</evidence>
<keyword evidence="5 11" id="KW-0479">Metal-binding</keyword>
<dbReference type="Pfam" id="PF00702">
    <property type="entry name" value="Hydrolase"/>
    <property type="match status" value="1"/>
</dbReference>
<keyword evidence="10 11" id="KW-0472">Membrane</keyword>
<evidence type="ECO:0000256" key="2">
    <source>
        <dbReference type="ARBA" id="ARBA00006024"/>
    </source>
</evidence>
<evidence type="ECO:0000256" key="6">
    <source>
        <dbReference type="ARBA" id="ARBA00022741"/>
    </source>
</evidence>
<dbReference type="RefSeq" id="WP_148075864.1">
    <property type="nucleotide sequence ID" value="NZ_CP042913.1"/>
</dbReference>
<evidence type="ECO:0000256" key="8">
    <source>
        <dbReference type="ARBA" id="ARBA00022967"/>
    </source>
</evidence>
<dbReference type="SUPFAM" id="SSF81653">
    <property type="entry name" value="Calcium ATPase, transduction domain A"/>
    <property type="match status" value="1"/>
</dbReference>
<dbReference type="KEGG" id="bgok:Pr1d_50120"/>
<keyword evidence="8" id="KW-1278">Translocase</keyword>
<dbReference type="Gene3D" id="2.70.150.10">
    <property type="entry name" value="Calcium-transporting ATPase, cytoplasmic transduction domain A"/>
    <property type="match status" value="1"/>
</dbReference>
<dbReference type="GO" id="GO:0043682">
    <property type="term" value="F:P-type divalent copper transporter activity"/>
    <property type="evidence" value="ECO:0007669"/>
    <property type="project" value="TreeGrafter"/>
</dbReference>
<gene>
    <name evidence="14" type="primary">silP_2</name>
    <name evidence="14" type="ORF">Pr1d_50120</name>
</gene>
<feature type="transmembrane region" description="Helical" evidence="11">
    <location>
        <begin position="744"/>
        <end position="766"/>
    </location>
</feature>
<evidence type="ECO:0000313" key="15">
    <source>
        <dbReference type="Proteomes" id="UP000323917"/>
    </source>
</evidence>
<dbReference type="Gene3D" id="3.40.1110.10">
    <property type="entry name" value="Calcium-transporting ATPase, cytoplasmic domain N"/>
    <property type="match status" value="1"/>
</dbReference>
<dbReference type="PROSITE" id="PS00154">
    <property type="entry name" value="ATPASE_E1_E2"/>
    <property type="match status" value="1"/>
</dbReference>
<comment type="similarity">
    <text evidence="2 11">Belongs to the cation transport ATPase (P-type) (TC 3.A.3) family. Type IB subfamily.</text>
</comment>
<name>A0A5B9QKV4_9BACT</name>
<keyword evidence="3 11" id="KW-1003">Cell membrane</keyword>
<dbReference type="InterPro" id="IPR027256">
    <property type="entry name" value="P-typ_ATPase_IB"/>
</dbReference>
<dbReference type="GO" id="GO:0055070">
    <property type="term" value="P:copper ion homeostasis"/>
    <property type="evidence" value="ECO:0007669"/>
    <property type="project" value="TreeGrafter"/>
</dbReference>
<evidence type="ECO:0000256" key="12">
    <source>
        <dbReference type="SAM" id="MobiDB-lite"/>
    </source>
</evidence>
<dbReference type="PRINTS" id="PR00943">
    <property type="entry name" value="CUATPASE"/>
</dbReference>
<dbReference type="SFLD" id="SFLDS00003">
    <property type="entry name" value="Haloacid_Dehalogenase"/>
    <property type="match status" value="1"/>
</dbReference>
<feature type="transmembrane region" description="Helical" evidence="11">
    <location>
        <begin position="719"/>
        <end position="738"/>
    </location>
</feature>
<dbReference type="CDD" id="cd02094">
    <property type="entry name" value="P-type_ATPase_Cu-like"/>
    <property type="match status" value="1"/>
</dbReference>
<dbReference type="InterPro" id="IPR023299">
    <property type="entry name" value="ATPase_P-typ_cyto_dom_N"/>
</dbReference>
<dbReference type="InterPro" id="IPR045800">
    <property type="entry name" value="HMBD"/>
</dbReference>
<evidence type="ECO:0000256" key="4">
    <source>
        <dbReference type="ARBA" id="ARBA00022692"/>
    </source>
</evidence>
<dbReference type="GO" id="GO:0060003">
    <property type="term" value="P:copper ion export"/>
    <property type="evidence" value="ECO:0007669"/>
    <property type="project" value="UniProtKB-ARBA"/>
</dbReference>
<evidence type="ECO:0000256" key="1">
    <source>
        <dbReference type="ARBA" id="ARBA00004651"/>
    </source>
</evidence>
<evidence type="ECO:0000313" key="14">
    <source>
        <dbReference type="EMBL" id="QEG37666.1"/>
    </source>
</evidence>
<accession>A0A5B9QKV4</accession>
<dbReference type="PANTHER" id="PTHR43520">
    <property type="entry name" value="ATP7, ISOFORM B"/>
    <property type="match status" value="1"/>
</dbReference>
<dbReference type="InterPro" id="IPR008250">
    <property type="entry name" value="ATPase_P-typ_transduc_dom_A_sf"/>
</dbReference>
<dbReference type="GO" id="GO:0005507">
    <property type="term" value="F:copper ion binding"/>
    <property type="evidence" value="ECO:0007669"/>
    <property type="project" value="TreeGrafter"/>
</dbReference>
<feature type="transmembrane region" description="Helical" evidence="11">
    <location>
        <begin position="119"/>
        <end position="138"/>
    </location>
</feature>
<dbReference type="GO" id="GO:0005524">
    <property type="term" value="F:ATP binding"/>
    <property type="evidence" value="ECO:0007669"/>
    <property type="project" value="UniProtKB-UniRule"/>
</dbReference>
<dbReference type="Pfam" id="PF00122">
    <property type="entry name" value="E1-E2_ATPase"/>
    <property type="match status" value="1"/>
</dbReference>
<dbReference type="SFLD" id="SFLDG00002">
    <property type="entry name" value="C1.7:_P-type_atpase_like"/>
    <property type="match status" value="1"/>
</dbReference>
<dbReference type="NCBIfam" id="TIGR01525">
    <property type="entry name" value="ATPase-IB_hvy"/>
    <property type="match status" value="1"/>
</dbReference>
<evidence type="ECO:0000256" key="5">
    <source>
        <dbReference type="ARBA" id="ARBA00022723"/>
    </source>
</evidence>
<dbReference type="SUPFAM" id="SSF56784">
    <property type="entry name" value="HAD-like"/>
    <property type="match status" value="1"/>
</dbReference>
<dbReference type="InterPro" id="IPR059000">
    <property type="entry name" value="ATPase_P-type_domA"/>
</dbReference>
<reference evidence="14 15" key="1">
    <citation type="submission" date="2019-08" db="EMBL/GenBank/DDBJ databases">
        <title>Deep-cultivation of Planctomycetes and their phenomic and genomic characterization uncovers novel biology.</title>
        <authorList>
            <person name="Wiegand S."/>
            <person name="Jogler M."/>
            <person name="Boedeker C."/>
            <person name="Pinto D."/>
            <person name="Vollmers J."/>
            <person name="Rivas-Marin E."/>
            <person name="Kohn T."/>
            <person name="Peeters S.H."/>
            <person name="Heuer A."/>
            <person name="Rast P."/>
            <person name="Oberbeckmann S."/>
            <person name="Bunk B."/>
            <person name="Jeske O."/>
            <person name="Meyerdierks A."/>
            <person name="Storesund J.E."/>
            <person name="Kallscheuer N."/>
            <person name="Luecker S."/>
            <person name="Lage O.M."/>
            <person name="Pohl T."/>
            <person name="Merkel B.J."/>
            <person name="Hornburger P."/>
            <person name="Mueller R.-W."/>
            <person name="Bruemmer F."/>
            <person name="Labrenz M."/>
            <person name="Spormann A.M."/>
            <person name="Op den Camp H."/>
            <person name="Overmann J."/>
            <person name="Amann R."/>
            <person name="Jetten M.S.M."/>
            <person name="Mascher T."/>
            <person name="Medema M.H."/>
            <person name="Devos D.P."/>
            <person name="Kaster A.-K."/>
            <person name="Ovreas L."/>
            <person name="Rohde M."/>
            <person name="Galperin M.Y."/>
            <person name="Jogler C."/>
        </authorList>
    </citation>
    <scope>NUCLEOTIDE SEQUENCE [LARGE SCALE GENOMIC DNA]</scope>
    <source>
        <strain evidence="14 15">Pr1d</strain>
    </source>
</reference>
<organism evidence="14 15">
    <name type="scientific">Bythopirellula goksoeyrii</name>
    <dbReference type="NCBI Taxonomy" id="1400387"/>
    <lineage>
        <taxon>Bacteria</taxon>
        <taxon>Pseudomonadati</taxon>
        <taxon>Planctomycetota</taxon>
        <taxon>Planctomycetia</taxon>
        <taxon>Pirellulales</taxon>
        <taxon>Lacipirellulaceae</taxon>
        <taxon>Bythopirellula</taxon>
    </lineage>
</organism>
<dbReference type="EMBL" id="CP042913">
    <property type="protein sequence ID" value="QEG37666.1"/>
    <property type="molecule type" value="Genomic_DNA"/>
</dbReference>
<dbReference type="GO" id="GO:0005886">
    <property type="term" value="C:plasma membrane"/>
    <property type="evidence" value="ECO:0007669"/>
    <property type="project" value="UniProtKB-SubCell"/>
</dbReference>
<proteinExistence type="inferred from homology"/>
<dbReference type="Pfam" id="PF19335">
    <property type="entry name" value="HMBD"/>
    <property type="match status" value="1"/>
</dbReference>
<dbReference type="SFLD" id="SFLDF00027">
    <property type="entry name" value="p-type_atpase"/>
    <property type="match status" value="1"/>
</dbReference>
<dbReference type="InterPro" id="IPR044492">
    <property type="entry name" value="P_typ_ATPase_HD_dom"/>
</dbReference>
<keyword evidence="15" id="KW-1185">Reference proteome</keyword>
<dbReference type="InterPro" id="IPR018303">
    <property type="entry name" value="ATPase_P-typ_P_site"/>
</dbReference>
<keyword evidence="9 11" id="KW-1133">Transmembrane helix</keyword>
<dbReference type="Gene3D" id="3.40.50.1000">
    <property type="entry name" value="HAD superfamily/HAD-like"/>
    <property type="match status" value="1"/>
</dbReference>
<dbReference type="InterPro" id="IPR036412">
    <property type="entry name" value="HAD-like_sf"/>
</dbReference>
<keyword evidence="4 11" id="KW-0812">Transmembrane</keyword>
<evidence type="ECO:0000259" key="13">
    <source>
        <dbReference type="SMART" id="SM00746"/>
    </source>
</evidence>